<feature type="compositionally biased region" description="Polar residues" evidence="1">
    <location>
        <begin position="8"/>
        <end position="33"/>
    </location>
</feature>
<feature type="compositionally biased region" description="Polar residues" evidence="1">
    <location>
        <begin position="166"/>
        <end position="178"/>
    </location>
</feature>
<reference evidence="3 4" key="1">
    <citation type="journal article" date="2016" name="Genome Biol. Evol.">
        <title>Divergent and convergent evolution of fungal pathogenicity.</title>
        <authorList>
            <person name="Shang Y."/>
            <person name="Xiao G."/>
            <person name="Zheng P."/>
            <person name="Cen K."/>
            <person name="Zhan S."/>
            <person name="Wang C."/>
        </authorList>
    </citation>
    <scope>NUCLEOTIDE SEQUENCE [LARGE SCALE GENOMIC DNA]</scope>
    <source>
        <strain evidence="3 4">RCEF 4871</strain>
    </source>
</reference>
<evidence type="ECO:0008006" key="5">
    <source>
        <dbReference type="Google" id="ProtNLM"/>
    </source>
</evidence>
<comment type="caution">
    <text evidence="3">The sequence shown here is derived from an EMBL/GenBank/DDBJ whole genome shotgun (WGS) entry which is preliminary data.</text>
</comment>
<evidence type="ECO:0000313" key="4">
    <source>
        <dbReference type="Proteomes" id="UP000243498"/>
    </source>
</evidence>
<keyword evidence="2" id="KW-0472">Membrane</keyword>
<feature type="transmembrane region" description="Helical" evidence="2">
    <location>
        <begin position="126"/>
        <end position="152"/>
    </location>
</feature>
<dbReference type="EMBL" id="AZHC01000001">
    <property type="protein sequence ID" value="OAA51545.1"/>
    <property type="molecule type" value="Genomic_DNA"/>
</dbReference>
<dbReference type="OMA" id="GWDFAIL"/>
<evidence type="ECO:0000256" key="1">
    <source>
        <dbReference type="SAM" id="MobiDB-lite"/>
    </source>
</evidence>
<accession>A0A162I2N0</accession>
<dbReference type="OrthoDB" id="3499003at2759"/>
<gene>
    <name evidence="3" type="ORF">NOR_00138</name>
</gene>
<dbReference type="AlphaFoldDB" id="A0A162I2N0"/>
<name>A0A162I2N0_METRR</name>
<feature type="region of interest" description="Disordered" evidence="1">
    <location>
        <begin position="155"/>
        <end position="181"/>
    </location>
</feature>
<sequence length="288" mass="30411">MATRRDASNNGPRGSTLRPSNSKARKNTISSHTLDAPGGNRPRQPLTSKGVAWADKKNAPQQGQAEDHLTFYREGTPPPLDDDYQHSSLSIGPRGAGAYSYDYSYDHVAPPAPIPQAMICGLRKRLFYIIALAVILALAVVVGVGVGVGVGMRHDSTSDEHDSPTEMLSTASIQNGTPGSMAADASQTALAACPAANNTKYEVKSLQKTFVRVCGIDYTGSEGATDLDATLVASVEDCINSCAGYPSCTGCSWGLLAGDTGSDPECWLKTGLRTPTFVRGGWDFVILQ</sequence>
<feature type="region of interest" description="Disordered" evidence="1">
    <location>
        <begin position="1"/>
        <end position="89"/>
    </location>
</feature>
<feature type="compositionally biased region" description="Basic and acidic residues" evidence="1">
    <location>
        <begin position="155"/>
        <end position="164"/>
    </location>
</feature>
<dbReference type="Gene3D" id="3.50.4.10">
    <property type="entry name" value="Hepatocyte Growth Factor"/>
    <property type="match status" value="1"/>
</dbReference>
<keyword evidence="2" id="KW-0812">Transmembrane</keyword>
<evidence type="ECO:0000313" key="3">
    <source>
        <dbReference type="EMBL" id="OAA51545.1"/>
    </source>
</evidence>
<protein>
    <recommendedName>
        <fullName evidence="5">Apple domain-containing protein</fullName>
    </recommendedName>
</protein>
<keyword evidence="2" id="KW-1133">Transmembrane helix</keyword>
<organism evidence="3 4">
    <name type="scientific">Metarhizium rileyi (strain RCEF 4871)</name>
    <name type="common">Nomuraea rileyi</name>
    <dbReference type="NCBI Taxonomy" id="1649241"/>
    <lineage>
        <taxon>Eukaryota</taxon>
        <taxon>Fungi</taxon>
        <taxon>Dikarya</taxon>
        <taxon>Ascomycota</taxon>
        <taxon>Pezizomycotina</taxon>
        <taxon>Sordariomycetes</taxon>
        <taxon>Hypocreomycetidae</taxon>
        <taxon>Hypocreales</taxon>
        <taxon>Clavicipitaceae</taxon>
        <taxon>Metarhizium</taxon>
    </lineage>
</organism>
<proteinExistence type="predicted"/>
<dbReference type="Proteomes" id="UP000243498">
    <property type="component" value="Unassembled WGS sequence"/>
</dbReference>
<keyword evidence="4" id="KW-1185">Reference proteome</keyword>
<evidence type="ECO:0000256" key="2">
    <source>
        <dbReference type="SAM" id="Phobius"/>
    </source>
</evidence>
<dbReference type="STRING" id="1081105.A0A162I2N0"/>